<proteinExistence type="predicted"/>
<protein>
    <submittedName>
        <fullName evidence="2">Uncharacterized protein</fullName>
    </submittedName>
</protein>
<name>A0A182J1I9_ANOAO</name>
<reference evidence="2" key="1">
    <citation type="submission" date="2022-08" db="UniProtKB">
        <authorList>
            <consortium name="EnsemblMetazoa"/>
        </authorList>
    </citation>
    <scope>IDENTIFICATION</scope>
    <source>
        <strain evidence="2">EBRO</strain>
    </source>
</reference>
<dbReference type="AlphaFoldDB" id="A0A182J1I9"/>
<dbReference type="VEuPathDB" id="VectorBase:AATE009577"/>
<evidence type="ECO:0000256" key="1">
    <source>
        <dbReference type="SAM" id="MobiDB-lite"/>
    </source>
</evidence>
<organism evidence="2">
    <name type="scientific">Anopheles atroparvus</name>
    <name type="common">European mosquito</name>
    <dbReference type="NCBI Taxonomy" id="41427"/>
    <lineage>
        <taxon>Eukaryota</taxon>
        <taxon>Metazoa</taxon>
        <taxon>Ecdysozoa</taxon>
        <taxon>Arthropoda</taxon>
        <taxon>Hexapoda</taxon>
        <taxon>Insecta</taxon>
        <taxon>Pterygota</taxon>
        <taxon>Neoptera</taxon>
        <taxon>Endopterygota</taxon>
        <taxon>Diptera</taxon>
        <taxon>Nematocera</taxon>
        <taxon>Culicoidea</taxon>
        <taxon>Culicidae</taxon>
        <taxon>Anophelinae</taxon>
        <taxon>Anopheles</taxon>
    </lineage>
</organism>
<feature type="compositionally biased region" description="Low complexity" evidence="1">
    <location>
        <begin position="121"/>
        <end position="130"/>
    </location>
</feature>
<feature type="region of interest" description="Disordered" evidence="1">
    <location>
        <begin position="103"/>
        <end position="172"/>
    </location>
</feature>
<dbReference type="EnsemblMetazoa" id="AATE009577-RA">
    <property type="protein sequence ID" value="AATE009577-PA.1"/>
    <property type="gene ID" value="AATE009577"/>
</dbReference>
<accession>A0A182J1I9</accession>
<evidence type="ECO:0000313" key="2">
    <source>
        <dbReference type="EnsemblMetazoa" id="AATE009577-PA.1"/>
    </source>
</evidence>
<sequence length="172" mass="18705">MTVCEIMLTICASPVSFTTTSRHPFGDRSIAVAVERANRFDAVRDEAKIVQSSTAHSQLAVGVCDDTKRNGEKCNRSQEMVDDVLPRVQVVDGDDQTVQTQHFGENEDQNHTDEQSGLLGGTTDTGVTDNTDGETSCQAGETDGKTSTEMDEAPGELEKRKRVKINSLRNGK</sequence>
<feature type="compositionally biased region" description="Basic and acidic residues" evidence="1">
    <location>
        <begin position="104"/>
        <end position="114"/>
    </location>
</feature>